<dbReference type="GO" id="GO:0032259">
    <property type="term" value="P:methylation"/>
    <property type="evidence" value="ECO:0007669"/>
    <property type="project" value="UniProtKB-KW"/>
</dbReference>
<dbReference type="SUPFAM" id="SSF53335">
    <property type="entry name" value="S-adenosyl-L-methionine-dependent methyltransferases"/>
    <property type="match status" value="1"/>
</dbReference>
<keyword evidence="6" id="KW-1185">Reference proteome</keyword>
<dbReference type="PROSITE" id="PS51682">
    <property type="entry name" value="SAM_OMT_I"/>
    <property type="match status" value="1"/>
</dbReference>
<evidence type="ECO:0000313" key="6">
    <source>
        <dbReference type="Proteomes" id="UP000006055"/>
    </source>
</evidence>
<gene>
    <name evidence="5" type="ordered locus">Desti_2015</name>
</gene>
<dbReference type="AlphaFoldDB" id="I4C577"/>
<dbReference type="Proteomes" id="UP000006055">
    <property type="component" value="Chromosome"/>
</dbReference>
<dbReference type="STRING" id="706587.Desti_2015"/>
<evidence type="ECO:0000313" key="5">
    <source>
        <dbReference type="EMBL" id="AFM24718.1"/>
    </source>
</evidence>
<dbReference type="InterPro" id="IPR002935">
    <property type="entry name" value="SAM_O-MeTrfase"/>
</dbReference>
<keyword evidence="1 5" id="KW-0489">Methyltransferase</keyword>
<feature type="signal peptide" evidence="4">
    <location>
        <begin position="1"/>
        <end position="23"/>
    </location>
</feature>
<dbReference type="HOGENOM" id="CLU_067676_4_1_7"/>
<reference evidence="6" key="1">
    <citation type="submission" date="2012-06" db="EMBL/GenBank/DDBJ databases">
        <title>Complete sequence of chromosome of Desulfomonile tiedjei DSM 6799.</title>
        <authorList>
            <person name="Lucas S."/>
            <person name="Copeland A."/>
            <person name="Lapidus A."/>
            <person name="Glavina del Rio T."/>
            <person name="Dalin E."/>
            <person name="Tice H."/>
            <person name="Bruce D."/>
            <person name="Goodwin L."/>
            <person name="Pitluck S."/>
            <person name="Peters L."/>
            <person name="Ovchinnikova G."/>
            <person name="Zeytun A."/>
            <person name="Lu M."/>
            <person name="Kyrpides N."/>
            <person name="Mavromatis K."/>
            <person name="Ivanova N."/>
            <person name="Brettin T."/>
            <person name="Detter J.C."/>
            <person name="Han C."/>
            <person name="Larimer F."/>
            <person name="Land M."/>
            <person name="Hauser L."/>
            <person name="Markowitz V."/>
            <person name="Cheng J.-F."/>
            <person name="Hugenholtz P."/>
            <person name="Woyke T."/>
            <person name="Wu D."/>
            <person name="Spring S."/>
            <person name="Schroeder M."/>
            <person name="Brambilla E."/>
            <person name="Klenk H.-P."/>
            <person name="Eisen J.A."/>
        </authorList>
    </citation>
    <scope>NUCLEOTIDE SEQUENCE [LARGE SCALE GENOMIC DNA]</scope>
    <source>
        <strain evidence="6">ATCC 49306 / DSM 6799 / DCB-1</strain>
    </source>
</reference>
<dbReference type="PANTHER" id="PTHR43167:SF1">
    <property type="entry name" value="PUTATIVE (AFU_ORTHOLOGUE AFUA_6G01830)-RELATED"/>
    <property type="match status" value="1"/>
</dbReference>
<keyword evidence="2 5" id="KW-0808">Transferase</keyword>
<dbReference type="InterPro" id="IPR029063">
    <property type="entry name" value="SAM-dependent_MTases_sf"/>
</dbReference>
<dbReference type="GO" id="GO:0008171">
    <property type="term" value="F:O-methyltransferase activity"/>
    <property type="evidence" value="ECO:0007669"/>
    <property type="project" value="InterPro"/>
</dbReference>
<proteinExistence type="predicted"/>
<dbReference type="RefSeq" id="WP_014809862.1">
    <property type="nucleotide sequence ID" value="NC_018025.1"/>
</dbReference>
<dbReference type="OrthoDB" id="9811000at2"/>
<dbReference type="eggNOG" id="COG4122">
    <property type="taxonomic scope" value="Bacteria"/>
</dbReference>
<dbReference type="PATRIC" id="fig|706587.4.peg.2314"/>
<dbReference type="Gene3D" id="3.40.50.150">
    <property type="entry name" value="Vaccinia Virus protein VP39"/>
    <property type="match status" value="1"/>
</dbReference>
<name>I4C577_DESTA</name>
<dbReference type="KEGG" id="dti:Desti_2015"/>
<evidence type="ECO:0000256" key="3">
    <source>
        <dbReference type="ARBA" id="ARBA00022691"/>
    </source>
</evidence>
<feature type="chain" id="PRO_5003687530" evidence="4">
    <location>
        <begin position="24"/>
        <end position="217"/>
    </location>
</feature>
<dbReference type="EMBL" id="CP003360">
    <property type="protein sequence ID" value="AFM24718.1"/>
    <property type="molecule type" value="Genomic_DNA"/>
</dbReference>
<dbReference type="CDD" id="cd02440">
    <property type="entry name" value="AdoMet_MTases"/>
    <property type="match status" value="1"/>
</dbReference>
<sequence>MTQFTIFVLLFTCLFTCVPLLFAQENKAVALDKKVKAFLNSHAREWHDWNVPEADARLLYDIIIQNKYTKALEIGTSTGFSSIWIAWALSKTGGKLITIEVDESRYRKAVDNFRKAGLSEYIDARLANAHTLVPGLQGPFDFVFSDADKEWYKNYFDAVAPKLIVGGCYTTHNVSDRMNTGFGLESYVEYLKNLKNFETTFDDRGAGVAISYKKSGK</sequence>
<protein>
    <submittedName>
        <fullName evidence="5">Putative O-methyltransferase</fullName>
    </submittedName>
</protein>
<keyword evidence="4" id="KW-0732">Signal</keyword>
<keyword evidence="3" id="KW-0949">S-adenosyl-L-methionine</keyword>
<evidence type="ECO:0000256" key="4">
    <source>
        <dbReference type="SAM" id="SignalP"/>
    </source>
</evidence>
<organism evidence="5 6">
    <name type="scientific">Desulfomonile tiedjei (strain ATCC 49306 / DSM 6799 / DCB-1)</name>
    <dbReference type="NCBI Taxonomy" id="706587"/>
    <lineage>
        <taxon>Bacteria</taxon>
        <taxon>Pseudomonadati</taxon>
        <taxon>Thermodesulfobacteriota</taxon>
        <taxon>Desulfomonilia</taxon>
        <taxon>Desulfomonilales</taxon>
        <taxon>Desulfomonilaceae</taxon>
        <taxon>Desulfomonile</taxon>
    </lineage>
</organism>
<evidence type="ECO:0000256" key="2">
    <source>
        <dbReference type="ARBA" id="ARBA00022679"/>
    </source>
</evidence>
<evidence type="ECO:0000256" key="1">
    <source>
        <dbReference type="ARBA" id="ARBA00022603"/>
    </source>
</evidence>
<dbReference type="Pfam" id="PF01596">
    <property type="entry name" value="Methyltransf_3"/>
    <property type="match status" value="1"/>
</dbReference>
<accession>I4C577</accession>
<dbReference type="PANTHER" id="PTHR43167">
    <property type="entry name" value="PUTATIVE (AFU_ORTHOLOGUE AFUA_6G01830)-RELATED"/>
    <property type="match status" value="1"/>
</dbReference>